<dbReference type="Pfam" id="PF02770">
    <property type="entry name" value="Acyl-CoA_dh_M"/>
    <property type="match status" value="1"/>
</dbReference>
<dbReference type="RefSeq" id="WP_120117956.1">
    <property type="nucleotide sequence ID" value="NZ_QYTW02000027.1"/>
</dbReference>
<comment type="subunit">
    <text evidence="3">Homodimer.</text>
</comment>
<sequence>MDFSVSEKVEVLQKELTEFMEEYIYPNEKVYQDQLEAQDDRWGSVPTIIEELKEKAKSQGLWNLFLPDKKYGAGLTNIEYAPLAEIMGRSMIAPEVFNCNAPDTGNMEVLVQYGSQEQKREWLEPLLEGKIRSCFAMTEPSVASSDATNIQATIVRAGDEYVINGIKWWSSGAGDLRCKVAIFMGKNDPSAPRYEQQSMILVPLDTPGVTIKRMLPVFGYDGAPHGHAEIEFKNVRVPVSNMIWGEGKGFAIAQGRLGPGRIHHCMRLIGSAERALELMTKRTLQRSTFGEKLANHGVIQEWIAESRMEIEQARLLTLKAAYMMDTVGNKKAKTEIAMIKVVAPNMAQQVIDRAIQLFGGAGVSEDYPLAHLYANARTLRIADGPDEVHRRQIARLEMKKYF</sequence>
<dbReference type="InterPro" id="IPR046373">
    <property type="entry name" value="Acyl-CoA_Oxase/DH_mid-dom_sf"/>
</dbReference>
<feature type="domain" description="Acyl-CoA oxidase/dehydrogenase middle" evidence="9">
    <location>
        <begin position="134"/>
        <end position="235"/>
    </location>
</feature>
<proteinExistence type="inferred from homology"/>
<dbReference type="PANTHER" id="PTHR48083:SF13">
    <property type="entry name" value="ACYL-COA DEHYDROGENASE FAMILY MEMBER 11"/>
    <property type="match status" value="1"/>
</dbReference>
<dbReference type="Pfam" id="PF00441">
    <property type="entry name" value="Acyl-CoA_dh_1"/>
    <property type="match status" value="1"/>
</dbReference>
<evidence type="ECO:0000259" key="8">
    <source>
        <dbReference type="Pfam" id="PF00441"/>
    </source>
</evidence>
<dbReference type="InterPro" id="IPR036250">
    <property type="entry name" value="AcylCo_DH-like_C"/>
</dbReference>
<evidence type="ECO:0000256" key="2">
    <source>
        <dbReference type="ARBA" id="ARBA00009347"/>
    </source>
</evidence>
<dbReference type="GO" id="GO:0005737">
    <property type="term" value="C:cytoplasm"/>
    <property type="evidence" value="ECO:0007669"/>
    <property type="project" value="TreeGrafter"/>
</dbReference>
<protein>
    <submittedName>
        <fullName evidence="11">Acyl-CoA dehydrogenase</fullName>
    </submittedName>
</protein>
<evidence type="ECO:0000313" key="12">
    <source>
        <dbReference type="Proteomes" id="UP000287296"/>
    </source>
</evidence>
<gene>
    <name evidence="11" type="ORF">D5F11_020310</name>
</gene>
<dbReference type="OrthoDB" id="9802447at2"/>
<evidence type="ECO:0000259" key="10">
    <source>
        <dbReference type="Pfam" id="PF02771"/>
    </source>
</evidence>
<evidence type="ECO:0000313" key="11">
    <source>
        <dbReference type="EMBL" id="RST57852.1"/>
    </source>
</evidence>
<keyword evidence="4 7" id="KW-0285">Flavoprotein</keyword>
<keyword evidence="5 7" id="KW-0274">FAD</keyword>
<dbReference type="InterPro" id="IPR050741">
    <property type="entry name" value="Acyl-CoA_dehydrogenase"/>
</dbReference>
<dbReference type="CDD" id="cd01155">
    <property type="entry name" value="ACAD_FadE2"/>
    <property type="match status" value="1"/>
</dbReference>
<dbReference type="AlphaFoldDB" id="A0A429X3A6"/>
<keyword evidence="6 7" id="KW-0560">Oxidoreductase</keyword>
<dbReference type="Gene3D" id="1.10.540.10">
    <property type="entry name" value="Acyl-CoA dehydrogenase/oxidase, N-terminal domain"/>
    <property type="match status" value="1"/>
</dbReference>
<dbReference type="Proteomes" id="UP000287296">
    <property type="component" value="Unassembled WGS sequence"/>
</dbReference>
<reference evidence="11 12" key="1">
    <citation type="submission" date="2018-12" db="EMBL/GenBank/DDBJ databases">
        <authorList>
            <person name="Sun L."/>
            <person name="Chen Z."/>
        </authorList>
    </citation>
    <scope>NUCLEOTIDE SEQUENCE [LARGE SCALE GENOMIC DNA]</scope>
    <source>
        <strain evidence="11 12">LMG 29736</strain>
    </source>
</reference>
<organism evidence="11 12">
    <name type="scientific">Siminovitchia terrae</name>
    <name type="common">Bacillus terrae</name>
    <dbReference type="NCBI Taxonomy" id="1914933"/>
    <lineage>
        <taxon>Bacteria</taxon>
        <taxon>Bacillati</taxon>
        <taxon>Bacillota</taxon>
        <taxon>Bacilli</taxon>
        <taxon>Bacillales</taxon>
        <taxon>Bacillaceae</taxon>
        <taxon>Siminovitchia</taxon>
    </lineage>
</organism>
<dbReference type="GO" id="GO:0050660">
    <property type="term" value="F:flavin adenine dinucleotide binding"/>
    <property type="evidence" value="ECO:0007669"/>
    <property type="project" value="InterPro"/>
</dbReference>
<comment type="similarity">
    <text evidence="2 7">Belongs to the acyl-CoA dehydrogenase family.</text>
</comment>
<dbReference type="InterPro" id="IPR006091">
    <property type="entry name" value="Acyl-CoA_Oxase/DH_mid-dom"/>
</dbReference>
<feature type="domain" description="Acyl-CoA dehydrogenase/oxidase N-terminal" evidence="10">
    <location>
        <begin position="7"/>
        <end position="130"/>
    </location>
</feature>
<dbReference type="SUPFAM" id="SSF56645">
    <property type="entry name" value="Acyl-CoA dehydrogenase NM domain-like"/>
    <property type="match status" value="1"/>
</dbReference>
<dbReference type="Gene3D" id="1.20.140.10">
    <property type="entry name" value="Butyryl-CoA Dehydrogenase, subunit A, domain 3"/>
    <property type="match status" value="1"/>
</dbReference>
<comment type="cofactor">
    <cofactor evidence="1 7">
        <name>FAD</name>
        <dbReference type="ChEBI" id="CHEBI:57692"/>
    </cofactor>
</comment>
<accession>A0A429X3A6</accession>
<evidence type="ECO:0000259" key="9">
    <source>
        <dbReference type="Pfam" id="PF02770"/>
    </source>
</evidence>
<evidence type="ECO:0000256" key="7">
    <source>
        <dbReference type="RuleBase" id="RU362125"/>
    </source>
</evidence>
<dbReference type="InterPro" id="IPR009100">
    <property type="entry name" value="AcylCoA_DH/oxidase_NM_dom_sf"/>
</dbReference>
<dbReference type="FunFam" id="2.40.110.10:FF:000002">
    <property type="entry name" value="Acyl-CoA dehydrogenase fadE12"/>
    <property type="match status" value="1"/>
</dbReference>
<evidence type="ECO:0000256" key="3">
    <source>
        <dbReference type="ARBA" id="ARBA00011738"/>
    </source>
</evidence>
<dbReference type="Pfam" id="PF02771">
    <property type="entry name" value="Acyl-CoA_dh_N"/>
    <property type="match status" value="1"/>
</dbReference>
<dbReference type="SUPFAM" id="SSF47203">
    <property type="entry name" value="Acyl-CoA dehydrogenase C-terminal domain-like"/>
    <property type="match status" value="1"/>
</dbReference>
<dbReference type="PANTHER" id="PTHR48083">
    <property type="entry name" value="MEDIUM-CHAIN SPECIFIC ACYL-COA DEHYDROGENASE, MITOCHONDRIAL-RELATED"/>
    <property type="match status" value="1"/>
</dbReference>
<evidence type="ECO:0000256" key="4">
    <source>
        <dbReference type="ARBA" id="ARBA00022630"/>
    </source>
</evidence>
<evidence type="ECO:0000256" key="6">
    <source>
        <dbReference type="ARBA" id="ARBA00023002"/>
    </source>
</evidence>
<dbReference type="GO" id="GO:0033539">
    <property type="term" value="P:fatty acid beta-oxidation using acyl-CoA dehydrogenase"/>
    <property type="evidence" value="ECO:0007669"/>
    <property type="project" value="TreeGrafter"/>
</dbReference>
<dbReference type="FunFam" id="1.20.140.10:FF:000018">
    <property type="entry name" value="Acyl-CoA dehydrogenase family member 10"/>
    <property type="match status" value="1"/>
</dbReference>
<dbReference type="InterPro" id="IPR009075">
    <property type="entry name" value="AcylCo_DH/oxidase_C"/>
</dbReference>
<evidence type="ECO:0000256" key="5">
    <source>
        <dbReference type="ARBA" id="ARBA00022827"/>
    </source>
</evidence>
<name>A0A429X3A6_SIMTE</name>
<feature type="domain" description="Acyl-CoA dehydrogenase/oxidase C-terminal" evidence="8">
    <location>
        <begin position="247"/>
        <end position="395"/>
    </location>
</feature>
<dbReference type="Gene3D" id="2.40.110.10">
    <property type="entry name" value="Butyryl-CoA Dehydrogenase, subunit A, domain 2"/>
    <property type="match status" value="1"/>
</dbReference>
<dbReference type="EMBL" id="QYTW02000027">
    <property type="protein sequence ID" value="RST57852.1"/>
    <property type="molecule type" value="Genomic_DNA"/>
</dbReference>
<dbReference type="InterPro" id="IPR037069">
    <property type="entry name" value="AcylCoA_DH/ox_N_sf"/>
</dbReference>
<dbReference type="InterPro" id="IPR013786">
    <property type="entry name" value="AcylCoA_DH/ox_N"/>
</dbReference>
<dbReference type="GO" id="GO:0003995">
    <property type="term" value="F:acyl-CoA dehydrogenase activity"/>
    <property type="evidence" value="ECO:0007669"/>
    <property type="project" value="TreeGrafter"/>
</dbReference>
<comment type="caution">
    <text evidence="11">The sequence shown here is derived from an EMBL/GenBank/DDBJ whole genome shotgun (WGS) entry which is preliminary data.</text>
</comment>
<evidence type="ECO:0000256" key="1">
    <source>
        <dbReference type="ARBA" id="ARBA00001974"/>
    </source>
</evidence>